<dbReference type="Proteomes" id="UP000001593">
    <property type="component" value="Unassembled WGS sequence"/>
</dbReference>
<keyword evidence="6" id="KW-1185">Reference proteome</keyword>
<protein>
    <recommendedName>
        <fullName evidence="7">R3H domain-containing protein 2</fullName>
    </recommendedName>
</protein>
<feature type="region of interest" description="Disordered" evidence="2">
    <location>
        <begin position="156"/>
        <end position="179"/>
    </location>
</feature>
<evidence type="ECO:0000259" key="4">
    <source>
        <dbReference type="PROSITE" id="PS51673"/>
    </source>
</evidence>
<keyword evidence="1" id="KW-0597">Phosphoprotein</keyword>
<dbReference type="EMBL" id="DS469644">
    <property type="protein sequence ID" value="EDO37543.1"/>
    <property type="molecule type" value="Genomic_DNA"/>
</dbReference>
<evidence type="ECO:0000259" key="3">
    <source>
        <dbReference type="PROSITE" id="PS51061"/>
    </source>
</evidence>
<dbReference type="CDD" id="cd02642">
    <property type="entry name" value="R3H_encore_like"/>
    <property type="match status" value="1"/>
</dbReference>
<feature type="compositionally biased region" description="Polar residues" evidence="2">
    <location>
        <begin position="904"/>
        <end position="928"/>
    </location>
</feature>
<feature type="region of interest" description="Disordered" evidence="2">
    <location>
        <begin position="48"/>
        <end position="72"/>
    </location>
</feature>
<dbReference type="OMA" id="TSFESCH"/>
<dbReference type="GO" id="GO:0003676">
    <property type="term" value="F:nucleic acid binding"/>
    <property type="evidence" value="ECO:0007669"/>
    <property type="project" value="UniProtKB-UniRule"/>
</dbReference>
<proteinExistence type="predicted"/>
<feature type="domain" description="R3H" evidence="3">
    <location>
        <begin position="202"/>
        <end position="265"/>
    </location>
</feature>
<dbReference type="PANTHER" id="PTHR15672">
    <property type="entry name" value="CAMP-REGULATED PHOSPHOPROTEIN 21 RELATED R3H DOMAIN CONTAINING PROTEIN"/>
    <property type="match status" value="1"/>
</dbReference>
<name>A7SFE7_NEMVE</name>
<dbReference type="eggNOG" id="KOG2953">
    <property type="taxonomic scope" value="Eukaryota"/>
</dbReference>
<feature type="region of interest" description="Disordered" evidence="2">
    <location>
        <begin position="894"/>
        <end position="928"/>
    </location>
</feature>
<feature type="compositionally biased region" description="Low complexity" evidence="2">
    <location>
        <begin position="347"/>
        <end position="356"/>
    </location>
</feature>
<dbReference type="PANTHER" id="PTHR15672:SF8">
    <property type="entry name" value="PROTEIN ENCORE"/>
    <property type="match status" value="1"/>
</dbReference>
<feature type="domain" description="SUZ" evidence="4">
    <location>
        <begin position="267"/>
        <end position="346"/>
    </location>
</feature>
<evidence type="ECO:0000313" key="5">
    <source>
        <dbReference type="EMBL" id="EDO37543.1"/>
    </source>
</evidence>
<feature type="compositionally biased region" description="Polar residues" evidence="2">
    <location>
        <begin position="297"/>
        <end position="306"/>
    </location>
</feature>
<dbReference type="InterPro" id="IPR051937">
    <property type="entry name" value="R3H_domain_containing"/>
</dbReference>
<dbReference type="Pfam" id="PF01424">
    <property type="entry name" value="R3H"/>
    <property type="match status" value="1"/>
</dbReference>
<dbReference type="PROSITE" id="PS51673">
    <property type="entry name" value="SUZ"/>
    <property type="match status" value="1"/>
</dbReference>
<dbReference type="InterPro" id="IPR001374">
    <property type="entry name" value="R3H_dom"/>
</dbReference>
<dbReference type="PROSITE" id="PS51061">
    <property type="entry name" value="R3H"/>
    <property type="match status" value="1"/>
</dbReference>
<dbReference type="SUPFAM" id="SSF82708">
    <property type="entry name" value="R3H domain"/>
    <property type="match status" value="1"/>
</dbReference>
<dbReference type="InterPro" id="IPR036867">
    <property type="entry name" value="R3H_dom_sf"/>
</dbReference>
<organism evidence="5 6">
    <name type="scientific">Nematostella vectensis</name>
    <name type="common">Starlet sea anemone</name>
    <dbReference type="NCBI Taxonomy" id="45351"/>
    <lineage>
        <taxon>Eukaryota</taxon>
        <taxon>Metazoa</taxon>
        <taxon>Cnidaria</taxon>
        <taxon>Anthozoa</taxon>
        <taxon>Hexacorallia</taxon>
        <taxon>Actiniaria</taxon>
        <taxon>Edwardsiidae</taxon>
        <taxon>Nematostella</taxon>
    </lineage>
</organism>
<dbReference type="Gene3D" id="3.30.1370.50">
    <property type="entry name" value="R3H-like domain"/>
    <property type="match status" value="1"/>
</dbReference>
<dbReference type="FunCoup" id="A7SFE7">
    <property type="interactions" value="24"/>
</dbReference>
<evidence type="ECO:0000256" key="1">
    <source>
        <dbReference type="ARBA" id="ARBA00022553"/>
    </source>
</evidence>
<accession>A7SFE7</accession>
<evidence type="ECO:0000313" key="6">
    <source>
        <dbReference type="Proteomes" id="UP000001593"/>
    </source>
</evidence>
<dbReference type="SMART" id="SM00393">
    <property type="entry name" value="R3H"/>
    <property type="match status" value="1"/>
</dbReference>
<dbReference type="Pfam" id="PF12752">
    <property type="entry name" value="SUZ"/>
    <property type="match status" value="1"/>
</dbReference>
<sequence>MMEEETAVVSSNEMTKLQSPTHDVSHCLPFFCLKKNTSVPTVTTAEVSSAETTSKAESPRQQPQAVTMTSDVSSFSSVHVQQSPAFSKMRSLQLTSVSEPIQANPRKMLVRSPAVRSTSSPPLPPDDTSEVITHSCVTNTSFESCHSFDSGIVSEFSSRPENAGKSSKQGSFSRDNSFEYTDSTGTDLNEFIIKTLKNPRDRKFVMKLEHDFLNFIQDPLTIYINYPPMTSYHRMIVHRVAAYFGMDHNVDQQTGKSVIINKSVTTRIPEQRFADLVCLSREESEDSEGAMPRSILRRQNTPSDDSTPPKVDSPIMMLGGMERSKSIEEREEEYVKARQRIFNNPNSRQSSQSSHSSKGDSDMPHPQILTREEAEFLQAFTDEMTPRILKSRSFDERTMDRPPFTGPGIQILSNKHRLLPRSKSTPAYGHSDMPASLASAKHLSGFSGVQYWSPEGVPLVATTLPTGEMVMTPGVLPVMATGPATMPSAGGMIWSSAPPDFVTQDVMLINPNTGSPALGPDGQPLIVQQAYQSMVVKSGSAHAGVQPHPSQGSLQPQGTHYPQGVAVSGASASGQMMMQSPYMGTSPQPVYVMQQQARPPFNQPQMGSEGVGSSQWQAGATPLSSPYQDMTGQMAALTVSGQPLDADVAYHEESVSVASSSAAIPMYGSTMAQASLPGQPGQYQYVIPTQPGIPSQFLSPGQAPHMVLPPGSPVQQVPGYQPAYLHTPYQPQYGLNKDVATLSHARSHTPPTPPRTSSPALAQAYTQPTMQVSSLPSHQGAPFRQPQAAPQAMPSMVPMLMQGGHPVPVGGMVPYAYAPPVSYQPFQVQGKYQQAQKRGYGQDRRQQKTSEFYSTEGAPIAYGEPGVVAMDRNLYAQQRFGQVSVGVQYQAKSKSKQTYKKGQGSRSNSGESGTMERQSSAKSLDSDSAPSNVLEVYELSVGIKPSEVEILLEELKSSGALLEWPQDASTTPETVIRAVFPSPSAAEHALSLASKGGFKLRYPGAVRIAAQTAEVGTPEASNS</sequence>
<dbReference type="AlphaFoldDB" id="A7SFE7"/>
<reference evidence="5 6" key="1">
    <citation type="journal article" date="2007" name="Science">
        <title>Sea anemone genome reveals ancestral eumetazoan gene repertoire and genomic organization.</title>
        <authorList>
            <person name="Putnam N.H."/>
            <person name="Srivastava M."/>
            <person name="Hellsten U."/>
            <person name="Dirks B."/>
            <person name="Chapman J."/>
            <person name="Salamov A."/>
            <person name="Terry A."/>
            <person name="Shapiro H."/>
            <person name="Lindquist E."/>
            <person name="Kapitonov V.V."/>
            <person name="Jurka J."/>
            <person name="Genikhovich G."/>
            <person name="Grigoriev I.V."/>
            <person name="Lucas S.M."/>
            <person name="Steele R.E."/>
            <person name="Finnerty J.R."/>
            <person name="Technau U."/>
            <person name="Martindale M.Q."/>
            <person name="Rokhsar D.S."/>
        </authorList>
    </citation>
    <scope>NUCLEOTIDE SEQUENCE [LARGE SCALE GENOMIC DNA]</scope>
    <source>
        <strain evidence="6">CH2 X CH6</strain>
    </source>
</reference>
<evidence type="ECO:0008006" key="7">
    <source>
        <dbReference type="Google" id="ProtNLM"/>
    </source>
</evidence>
<dbReference type="STRING" id="45351.A7SFE7"/>
<feature type="region of interest" description="Disordered" evidence="2">
    <location>
        <begin position="281"/>
        <end position="365"/>
    </location>
</feature>
<dbReference type="InParanoid" id="A7SFE7"/>
<dbReference type="HOGENOM" id="CLU_295664_0_0_1"/>
<feature type="region of interest" description="Disordered" evidence="2">
    <location>
        <begin position="103"/>
        <end position="129"/>
    </location>
</feature>
<feature type="compositionally biased region" description="Basic and acidic residues" evidence="2">
    <location>
        <begin position="322"/>
        <end position="336"/>
    </location>
</feature>
<evidence type="ECO:0000256" key="2">
    <source>
        <dbReference type="SAM" id="MobiDB-lite"/>
    </source>
</evidence>
<gene>
    <name evidence="5" type="ORF">NEMVEDRAFT_v1g244887</name>
</gene>
<dbReference type="InterPro" id="IPR024771">
    <property type="entry name" value="SUZ"/>
</dbReference>
<feature type="compositionally biased region" description="Polar residues" evidence="2">
    <location>
        <begin position="59"/>
        <end position="69"/>
    </location>
</feature>